<organism evidence="2 3">
    <name type="scientific">Choanephora cucurbitarum</name>
    <dbReference type="NCBI Taxonomy" id="101091"/>
    <lineage>
        <taxon>Eukaryota</taxon>
        <taxon>Fungi</taxon>
        <taxon>Fungi incertae sedis</taxon>
        <taxon>Mucoromycota</taxon>
        <taxon>Mucoromycotina</taxon>
        <taxon>Mucoromycetes</taxon>
        <taxon>Mucorales</taxon>
        <taxon>Mucorineae</taxon>
        <taxon>Choanephoraceae</taxon>
        <taxon>Choanephoroideae</taxon>
        <taxon>Choanephora</taxon>
    </lineage>
</organism>
<feature type="region of interest" description="Disordered" evidence="1">
    <location>
        <begin position="55"/>
        <end position="75"/>
    </location>
</feature>
<keyword evidence="3" id="KW-1185">Reference proteome</keyword>
<dbReference type="InParanoid" id="A0A1C7MV68"/>
<sequence length="150" mass="17262">MKEDLVLNLIEVQDENPVTQGEDFDFLDNNDAQHWIEIDGAYDLKKPYKKYTVEISEDKEQSKESEEKQDGESSMNRAAIEKISLTLVPVLNAKSEIAKIEFYMILKLMATKHYFNGILSGKSLVKASNDAAMEVWHTPSKYYRPKAIRK</sequence>
<name>A0A1C7MV68_9FUNG</name>
<dbReference type="EMBL" id="LUGH01001791">
    <property type="protein sequence ID" value="OBZ80732.1"/>
    <property type="molecule type" value="Genomic_DNA"/>
</dbReference>
<accession>A0A1C7MV68</accession>
<proteinExistence type="predicted"/>
<protein>
    <submittedName>
        <fullName evidence="2">Uncharacterized protein</fullName>
    </submittedName>
</protein>
<feature type="compositionally biased region" description="Basic and acidic residues" evidence="1">
    <location>
        <begin position="56"/>
        <end position="71"/>
    </location>
</feature>
<dbReference type="OrthoDB" id="10044727at2759"/>
<dbReference type="AlphaFoldDB" id="A0A1C7MV68"/>
<evidence type="ECO:0000313" key="3">
    <source>
        <dbReference type="Proteomes" id="UP000093000"/>
    </source>
</evidence>
<gene>
    <name evidence="2" type="ORF">A0J61_11219</name>
</gene>
<reference evidence="2 3" key="1">
    <citation type="submission" date="2016-03" db="EMBL/GenBank/DDBJ databases">
        <title>Choanephora cucurbitarum.</title>
        <authorList>
            <person name="Min B."/>
            <person name="Park H."/>
            <person name="Park J.-H."/>
            <person name="Shin H.-D."/>
            <person name="Choi I.-G."/>
        </authorList>
    </citation>
    <scope>NUCLEOTIDE SEQUENCE [LARGE SCALE GENOMIC DNA]</scope>
    <source>
        <strain evidence="2 3">KUS-F28377</strain>
    </source>
</reference>
<evidence type="ECO:0000313" key="2">
    <source>
        <dbReference type="EMBL" id="OBZ80732.1"/>
    </source>
</evidence>
<comment type="caution">
    <text evidence="2">The sequence shown here is derived from an EMBL/GenBank/DDBJ whole genome shotgun (WGS) entry which is preliminary data.</text>
</comment>
<dbReference type="Proteomes" id="UP000093000">
    <property type="component" value="Unassembled WGS sequence"/>
</dbReference>
<evidence type="ECO:0000256" key="1">
    <source>
        <dbReference type="SAM" id="MobiDB-lite"/>
    </source>
</evidence>